<protein>
    <submittedName>
        <fullName evidence="1">CRISPR type I-D/CYANO-associated protein Csc1</fullName>
    </submittedName>
</protein>
<dbReference type="AlphaFoldDB" id="A0A062VE93"/>
<dbReference type="NCBIfam" id="TIGR03159">
    <property type="entry name" value="cas_Csc1"/>
    <property type="match status" value="1"/>
</dbReference>
<dbReference type="Pfam" id="PF26241">
    <property type="entry name" value="Cas_Csc1"/>
    <property type="match status" value="1"/>
</dbReference>
<evidence type="ECO:0000313" key="2">
    <source>
        <dbReference type="Proteomes" id="UP000027153"/>
    </source>
</evidence>
<organism evidence="1 2">
    <name type="scientific">Candidatus Methanoperedens nitratireducens</name>
    <dbReference type="NCBI Taxonomy" id="1392998"/>
    <lineage>
        <taxon>Archaea</taxon>
        <taxon>Methanobacteriati</taxon>
        <taxon>Methanobacteriota</taxon>
        <taxon>Stenosarchaea group</taxon>
        <taxon>Methanomicrobia</taxon>
        <taxon>Methanosarcinales</taxon>
        <taxon>ANME-2 cluster</taxon>
        <taxon>Candidatus Methanoperedentaceae</taxon>
        <taxon>Candidatus Methanoperedens</taxon>
    </lineage>
</organism>
<dbReference type="EMBL" id="JMIY01000001">
    <property type="protein sequence ID" value="KCZ73505.1"/>
    <property type="molecule type" value="Genomic_DNA"/>
</dbReference>
<accession>A0A062VE93</accession>
<name>A0A062VE93_9EURY</name>
<proteinExistence type="predicted"/>
<sequence>MKLIPLKITFLSPFFYFSKITSGGSITDEFVGDIALNYALNSVLKLKNFNTEYKEKPQYSELRNLPFSFTIGKPIQVTRTPIYIRNTLFMDGGPHADTIEQSGRNLFKNYFLVQGLKPCSEFKTYLISKDDFNIKFPLCIRIGTGKECLAKLEKINSKPNDDIWLNYYTLKKIFNLEIPLYPGFNVEYKMNNYLILRNVNEGILNKIFSGVF</sequence>
<evidence type="ECO:0000313" key="1">
    <source>
        <dbReference type="EMBL" id="KCZ73505.1"/>
    </source>
</evidence>
<gene>
    <name evidence="1" type="ORF">ANME2D_00573</name>
</gene>
<dbReference type="Proteomes" id="UP000027153">
    <property type="component" value="Unassembled WGS sequence"/>
</dbReference>
<dbReference type="RefSeq" id="WP_048089004.1">
    <property type="nucleotide sequence ID" value="NZ_JMIY01000001.1"/>
</dbReference>
<comment type="caution">
    <text evidence="1">The sequence shown here is derived from an EMBL/GenBank/DDBJ whole genome shotgun (WGS) entry which is preliminary data.</text>
</comment>
<dbReference type="OrthoDB" id="64042at2157"/>
<reference evidence="1 2" key="1">
    <citation type="journal article" date="2013" name="Nature">
        <title>Anaerobic oxidation of methane coupled to nitrate reduction in a novel archaeal lineage.</title>
        <authorList>
            <person name="Haroon M.F."/>
            <person name="Hu S."/>
            <person name="Shi Y."/>
            <person name="Imelfort M."/>
            <person name="Keller J."/>
            <person name="Hugenholtz P."/>
            <person name="Yuan Z."/>
            <person name="Tyson G.W."/>
        </authorList>
    </citation>
    <scope>NUCLEOTIDE SEQUENCE [LARGE SCALE GENOMIC DNA]</scope>
    <source>
        <strain evidence="1 2">ANME-2d</strain>
    </source>
</reference>
<keyword evidence="2" id="KW-1185">Reference proteome</keyword>
<dbReference type="InterPro" id="IPR017576">
    <property type="entry name" value="CRISPR-assoc_prot_Csc1"/>
</dbReference>